<evidence type="ECO:0000256" key="1">
    <source>
        <dbReference type="SAM" id="Phobius"/>
    </source>
</evidence>
<feature type="transmembrane region" description="Helical" evidence="1">
    <location>
        <begin position="52"/>
        <end position="74"/>
    </location>
</feature>
<evidence type="ECO:0000313" key="2">
    <source>
        <dbReference type="EMBL" id="HGE99563.1"/>
    </source>
</evidence>
<dbReference type="PANTHER" id="PTHR43471">
    <property type="entry name" value="ABC TRANSPORTER PERMEASE"/>
    <property type="match status" value="1"/>
</dbReference>
<name>A0A7C3UPX2_UNCW3</name>
<accession>A0A7C3UPX2</accession>
<proteinExistence type="predicted"/>
<feature type="transmembrane region" description="Helical" evidence="1">
    <location>
        <begin position="95"/>
        <end position="125"/>
    </location>
</feature>
<protein>
    <recommendedName>
        <fullName evidence="3">ABC transporter permease</fullName>
    </recommendedName>
</protein>
<dbReference type="GO" id="GO:0140359">
    <property type="term" value="F:ABC-type transporter activity"/>
    <property type="evidence" value="ECO:0007669"/>
    <property type="project" value="InterPro"/>
</dbReference>
<dbReference type="PANTHER" id="PTHR43471:SF10">
    <property type="entry name" value="SLL1107 PROTEIN"/>
    <property type="match status" value="1"/>
</dbReference>
<dbReference type="AlphaFoldDB" id="A0A7C3UPX2"/>
<feature type="transmembrane region" description="Helical" evidence="1">
    <location>
        <begin position="223"/>
        <end position="248"/>
    </location>
</feature>
<sequence length="253" mass="28397">MKLKPIIINTFIESVRDRILIILIVLGLLLMASAKIIQPLALGEESKIIKDLGLSAINLVSVLIAIFVGGRLIYKEIEKRTIYIVLSKPVRRWEFILGKFFGLLLVLFVSLLILAIGFFIVLLLTNIRADFTLLLPLLLLIFQLAIITALAIFFSTFVTPIGASIFTFILYFVGHLTRDLKAFAAMVKNPVITFIANLFYYLLPNLANFNIKGMVVHNVPIPPSVLLLTILYGILYSAGLLFLSVLFFQRKDL</sequence>
<keyword evidence="1" id="KW-0472">Membrane</keyword>
<evidence type="ECO:0008006" key="3">
    <source>
        <dbReference type="Google" id="ProtNLM"/>
    </source>
</evidence>
<keyword evidence="1" id="KW-0812">Transmembrane</keyword>
<reference evidence="2" key="1">
    <citation type="journal article" date="2020" name="mSystems">
        <title>Genome- and Community-Level Interaction Insights into Carbon Utilization and Element Cycling Functions of Hydrothermarchaeota in Hydrothermal Sediment.</title>
        <authorList>
            <person name="Zhou Z."/>
            <person name="Liu Y."/>
            <person name="Xu W."/>
            <person name="Pan J."/>
            <person name="Luo Z.H."/>
            <person name="Li M."/>
        </authorList>
    </citation>
    <scope>NUCLEOTIDE SEQUENCE [LARGE SCALE GENOMIC DNA]</scope>
    <source>
        <strain evidence="2">SpSt-906</strain>
    </source>
</reference>
<dbReference type="GO" id="GO:0005886">
    <property type="term" value="C:plasma membrane"/>
    <property type="evidence" value="ECO:0007669"/>
    <property type="project" value="UniProtKB-SubCell"/>
</dbReference>
<dbReference type="EMBL" id="DTMQ01000039">
    <property type="protein sequence ID" value="HGE99563.1"/>
    <property type="molecule type" value="Genomic_DNA"/>
</dbReference>
<dbReference type="Pfam" id="PF12679">
    <property type="entry name" value="ABC2_membrane_2"/>
    <property type="match status" value="1"/>
</dbReference>
<organism evidence="2">
    <name type="scientific">candidate division WOR-3 bacterium</name>
    <dbReference type="NCBI Taxonomy" id="2052148"/>
    <lineage>
        <taxon>Bacteria</taxon>
        <taxon>Bacteria division WOR-3</taxon>
    </lineage>
</organism>
<feature type="transmembrane region" description="Helical" evidence="1">
    <location>
        <begin position="137"/>
        <end position="170"/>
    </location>
</feature>
<gene>
    <name evidence="2" type="ORF">ENX07_05795</name>
</gene>
<comment type="caution">
    <text evidence="2">The sequence shown here is derived from an EMBL/GenBank/DDBJ whole genome shotgun (WGS) entry which is preliminary data.</text>
</comment>
<feature type="transmembrane region" description="Helical" evidence="1">
    <location>
        <begin position="20"/>
        <end position="40"/>
    </location>
</feature>
<keyword evidence="1" id="KW-1133">Transmembrane helix</keyword>